<dbReference type="InterPro" id="IPR018194">
    <property type="entry name" value="Ni-dep_hyd_lsu_Ni_BS"/>
</dbReference>
<dbReference type="GeneID" id="41322914"/>
<feature type="binding site" evidence="6">
    <location>
        <position position="426"/>
    </location>
    <ligand>
        <name>Mg(2+)</name>
        <dbReference type="ChEBI" id="CHEBI:18420"/>
    </ligand>
</feature>
<keyword evidence="4 6" id="KW-0479">Metal-binding</keyword>
<keyword evidence="6" id="KW-0408">Iron</keyword>
<feature type="binding site" evidence="6">
    <location>
        <position position="478"/>
    </location>
    <ligand>
        <name>Mg(2+)</name>
        <dbReference type="ChEBI" id="CHEBI:18420"/>
    </ligand>
</feature>
<comment type="similarity">
    <text evidence="2">Belongs to the [NiFe]/[NiFeSe] hydrogenase large subunit family.</text>
</comment>
<feature type="binding site" evidence="6">
    <location>
        <position position="56"/>
    </location>
    <ligand>
        <name>Mg(2+)</name>
        <dbReference type="ChEBI" id="CHEBI:18420"/>
    </ligand>
</feature>
<feature type="binding site" evidence="6">
    <location>
        <position position="472"/>
    </location>
    <ligand>
        <name>Ni(2+)</name>
        <dbReference type="ChEBI" id="CHEBI:49786"/>
    </ligand>
</feature>
<feature type="binding site" evidence="6">
    <location>
        <position position="475"/>
    </location>
    <ligand>
        <name>Fe cation</name>
        <dbReference type="ChEBI" id="CHEBI:24875"/>
    </ligand>
</feature>
<evidence type="ECO:0000256" key="1">
    <source>
        <dbReference type="ARBA" id="ARBA00001967"/>
    </source>
</evidence>
<evidence type="ECO:0000313" key="7">
    <source>
        <dbReference type="EMBL" id="TQS81193.1"/>
    </source>
</evidence>
<evidence type="ECO:0000256" key="5">
    <source>
        <dbReference type="ARBA" id="ARBA00023002"/>
    </source>
</evidence>
<name>A0A8J8TE91_9ARCH</name>
<sequence length="504" mass="56045">MSGPKVFEETHKSESKRITIDPITRLEGHGKIEIFLNDEGNVAQAYWQVPELRGFEKFCIGRSVDELNKITPRLCGVCPGAHHLAATKALDGVYKTEPTETGRKLRELFYAAHYIHSHIAHFYALSAADFVLGPAAPVEQRNILGVVDAVGVEIGGEVIKHRSYAQKVQEILGGKATHPVCGVPGGMSKPLSEDDRVKIEGWAKSTVDFAKFTLNLFNDLVLKNQQYLDIIASKDIYYNETYYMGLVDKNNKINFYDGTLRVVDQKGNEKFKFHPNDYLDYIGEHVEPWSYEKFCFMKKIGWNGFTDGPESGIYRCAPLARMNASTGFTTPLAQQAYENMFGTFRDLGVEGPIHNTMAYHWARVIELMHASELLLDLSQDPSITNKDIKAPAGEPGEGIGCIEAPRGVLIHHYVADEDGITTDVNLVVGTTNNNAPINLSVRKAAKALIKNWEVSPGLLNMVEMAYRAYDPCNSCATHSLPGKMPIKAVVRNPDGSVYQEIKNF</sequence>
<dbReference type="InterPro" id="IPR029014">
    <property type="entry name" value="NiFe-Hase_large"/>
</dbReference>
<comment type="cofactor">
    <cofactor evidence="1 6">
        <name>Ni(2+)</name>
        <dbReference type="ChEBI" id="CHEBI:49786"/>
    </cofactor>
</comment>
<dbReference type="PROSITE" id="PS00507">
    <property type="entry name" value="NI_HGENASE_L_1"/>
    <property type="match status" value="1"/>
</dbReference>
<protein>
    <submittedName>
        <fullName evidence="7">F420-nonreducing hydrogenase</fullName>
    </submittedName>
</protein>
<evidence type="ECO:0000313" key="8">
    <source>
        <dbReference type="Proteomes" id="UP000752814"/>
    </source>
</evidence>
<keyword evidence="3 6" id="KW-0533">Nickel</keyword>
<reference evidence="7" key="1">
    <citation type="submission" date="2016-03" db="EMBL/GenBank/DDBJ databases">
        <authorList>
            <person name="Borrel G."/>
            <person name="Mccann A."/>
            <person name="O'Toole P.W."/>
        </authorList>
    </citation>
    <scope>NUCLEOTIDE SEQUENCE</scope>
    <source>
        <strain evidence="7">183</strain>
    </source>
</reference>
<dbReference type="PANTHER" id="PTHR43600:SF2">
    <property type="entry name" value="F420-NON-REDUCING HYDROGENASE VHU SUBUNIT A"/>
    <property type="match status" value="1"/>
</dbReference>
<evidence type="ECO:0000256" key="4">
    <source>
        <dbReference type="ARBA" id="ARBA00022723"/>
    </source>
</evidence>
<feature type="binding site" evidence="6">
    <location>
        <position position="75"/>
    </location>
    <ligand>
        <name>Ni(2+)</name>
        <dbReference type="ChEBI" id="CHEBI:49786"/>
    </ligand>
</feature>
<comment type="caution">
    <text evidence="7">The sequence shown here is derived from an EMBL/GenBank/DDBJ whole genome shotgun (WGS) entry which is preliminary data.</text>
</comment>
<keyword evidence="6" id="KW-0460">Magnesium</keyword>
<evidence type="ECO:0000256" key="2">
    <source>
        <dbReference type="ARBA" id="ARBA00009292"/>
    </source>
</evidence>
<dbReference type="SUPFAM" id="SSF56762">
    <property type="entry name" value="HydB/Nqo4-like"/>
    <property type="match status" value="1"/>
</dbReference>
<dbReference type="Gene3D" id="1.10.645.10">
    <property type="entry name" value="Cytochrome-c3 Hydrogenase, chain B"/>
    <property type="match status" value="1"/>
</dbReference>
<feature type="binding site" evidence="6">
    <location>
        <position position="78"/>
    </location>
    <ligand>
        <name>Ni(2+)</name>
        <dbReference type="ChEBI" id="CHEBI:49786"/>
    </ligand>
</feature>
<evidence type="ECO:0000256" key="3">
    <source>
        <dbReference type="ARBA" id="ARBA00022596"/>
    </source>
</evidence>
<dbReference type="OMA" id="FIQGRPY"/>
<dbReference type="Pfam" id="PF00374">
    <property type="entry name" value="NiFeSe_Hases"/>
    <property type="match status" value="2"/>
</dbReference>
<evidence type="ECO:0000256" key="6">
    <source>
        <dbReference type="PIRSR" id="PIRSR601501-1"/>
    </source>
</evidence>
<dbReference type="GO" id="GO:0016151">
    <property type="term" value="F:nickel cation binding"/>
    <property type="evidence" value="ECO:0007669"/>
    <property type="project" value="InterPro"/>
</dbReference>
<dbReference type="AlphaFoldDB" id="A0A8J8TE91"/>
<proteinExistence type="inferred from homology"/>
<dbReference type="GO" id="GO:0008901">
    <property type="term" value="F:ferredoxin hydrogenase activity"/>
    <property type="evidence" value="ECO:0007669"/>
    <property type="project" value="InterPro"/>
</dbReference>
<dbReference type="PANTHER" id="PTHR43600">
    <property type="entry name" value="COENZYME F420 HYDROGENASE, SUBUNIT ALPHA"/>
    <property type="match status" value="1"/>
</dbReference>
<organism evidence="7 8">
    <name type="scientific">Candidatus Methanomassiliicoccus intestinalis</name>
    <dbReference type="NCBI Taxonomy" id="1406512"/>
    <lineage>
        <taxon>Archaea</taxon>
        <taxon>Methanobacteriati</taxon>
        <taxon>Thermoplasmatota</taxon>
        <taxon>Thermoplasmata</taxon>
        <taxon>Methanomassiliicoccales</taxon>
        <taxon>Methanomassiliicoccaceae</taxon>
        <taxon>Methanomassiliicoccus</taxon>
    </lineage>
</organism>
<dbReference type="InterPro" id="IPR001501">
    <property type="entry name" value="Ni-dep_hyd_lsu"/>
</dbReference>
<gene>
    <name evidence="7" type="ORF">A3207_04785</name>
</gene>
<dbReference type="RefSeq" id="WP_020448391.1">
    <property type="nucleotide sequence ID" value="NZ_CAYAXV010000002.1"/>
</dbReference>
<feature type="binding site" evidence="6">
    <location>
        <position position="78"/>
    </location>
    <ligand>
        <name>Fe cation</name>
        <dbReference type="ChEBI" id="CHEBI:24875"/>
    </ligand>
</feature>
<accession>A0A8J8TE91</accession>
<dbReference type="Proteomes" id="UP000752814">
    <property type="component" value="Unassembled WGS sequence"/>
</dbReference>
<dbReference type="EMBL" id="LVVT01000024">
    <property type="protein sequence ID" value="TQS81193.1"/>
    <property type="molecule type" value="Genomic_DNA"/>
</dbReference>
<comment type="cofactor">
    <cofactor evidence="6">
        <name>Fe cation</name>
        <dbReference type="ChEBI" id="CHEBI:24875"/>
    </cofactor>
</comment>
<keyword evidence="5" id="KW-0560">Oxidoreductase</keyword>